<dbReference type="EMBL" id="GBXM01038809">
    <property type="protein sequence ID" value="JAH69768.1"/>
    <property type="molecule type" value="Transcribed_RNA"/>
</dbReference>
<protein>
    <submittedName>
        <fullName evidence="1">Uncharacterized protein</fullName>
    </submittedName>
</protein>
<proteinExistence type="predicted"/>
<sequence length="41" mass="4765">MEHARYSETCLKPHMENSSQYFSKEDLLNASRCISMISLDV</sequence>
<dbReference type="AlphaFoldDB" id="A0A0E9UXU3"/>
<accession>A0A0E9UXU3</accession>
<organism evidence="1">
    <name type="scientific">Anguilla anguilla</name>
    <name type="common">European freshwater eel</name>
    <name type="synonym">Muraena anguilla</name>
    <dbReference type="NCBI Taxonomy" id="7936"/>
    <lineage>
        <taxon>Eukaryota</taxon>
        <taxon>Metazoa</taxon>
        <taxon>Chordata</taxon>
        <taxon>Craniata</taxon>
        <taxon>Vertebrata</taxon>
        <taxon>Euteleostomi</taxon>
        <taxon>Actinopterygii</taxon>
        <taxon>Neopterygii</taxon>
        <taxon>Teleostei</taxon>
        <taxon>Anguilliformes</taxon>
        <taxon>Anguillidae</taxon>
        <taxon>Anguilla</taxon>
    </lineage>
</organism>
<name>A0A0E9UXU3_ANGAN</name>
<evidence type="ECO:0000313" key="1">
    <source>
        <dbReference type="EMBL" id="JAH69768.1"/>
    </source>
</evidence>
<reference evidence="1" key="2">
    <citation type="journal article" date="2015" name="Fish Shellfish Immunol.">
        <title>Early steps in the European eel (Anguilla anguilla)-Vibrio vulnificus interaction in the gills: Role of the RtxA13 toxin.</title>
        <authorList>
            <person name="Callol A."/>
            <person name="Pajuelo D."/>
            <person name="Ebbesson L."/>
            <person name="Teles M."/>
            <person name="MacKenzie S."/>
            <person name="Amaro C."/>
        </authorList>
    </citation>
    <scope>NUCLEOTIDE SEQUENCE</scope>
</reference>
<reference evidence="1" key="1">
    <citation type="submission" date="2014-11" db="EMBL/GenBank/DDBJ databases">
        <authorList>
            <person name="Amaro Gonzalez C."/>
        </authorList>
    </citation>
    <scope>NUCLEOTIDE SEQUENCE</scope>
</reference>